<comment type="caution">
    <text evidence="2">The sequence shown here is derived from an EMBL/GenBank/DDBJ whole genome shotgun (WGS) entry which is preliminary data.</text>
</comment>
<reference evidence="2 3" key="1">
    <citation type="submission" date="2023-01" db="EMBL/GenBank/DDBJ databases">
        <title>Thalassococcus onchidii sp. nov., isolated from a marine invertebrate from the South China Sea.</title>
        <authorList>
            <person name="Xu S."/>
            <person name="Liu Z."/>
            <person name="Xu Y."/>
        </authorList>
    </citation>
    <scope>NUCLEOTIDE SEQUENCE [LARGE SCALE GENOMIC DNA]</scope>
    <source>
        <strain evidence="2 3">KCTC 32084</strain>
    </source>
</reference>
<evidence type="ECO:0000313" key="2">
    <source>
        <dbReference type="EMBL" id="MDA7423936.1"/>
    </source>
</evidence>
<dbReference type="RefSeq" id="WP_271431266.1">
    <property type="nucleotide sequence ID" value="NZ_JAQIOY010000001.1"/>
</dbReference>
<keyword evidence="3" id="KW-1185">Reference proteome</keyword>
<accession>A0ABT4XPQ5</accession>
<keyword evidence="1" id="KW-0812">Transmembrane</keyword>
<proteinExistence type="predicted"/>
<keyword evidence="1" id="KW-1133">Transmembrane helix</keyword>
<evidence type="ECO:0000256" key="1">
    <source>
        <dbReference type="SAM" id="Phobius"/>
    </source>
</evidence>
<dbReference type="Proteomes" id="UP001210720">
    <property type="component" value="Unassembled WGS sequence"/>
</dbReference>
<sequence>MSRISPVWPGNSAFPIAAVLAVWAGLGIRDLPKEGSGDDLKTCRLVRVRPEWNLPVLGVLMNRPDGGPQMMLTCRLIDYATAHH</sequence>
<organism evidence="2 3">
    <name type="scientific">Thalassococcus lentus</name>
    <dbReference type="NCBI Taxonomy" id="1210524"/>
    <lineage>
        <taxon>Bacteria</taxon>
        <taxon>Pseudomonadati</taxon>
        <taxon>Pseudomonadota</taxon>
        <taxon>Alphaproteobacteria</taxon>
        <taxon>Rhodobacterales</taxon>
        <taxon>Roseobacteraceae</taxon>
        <taxon>Thalassococcus</taxon>
    </lineage>
</organism>
<gene>
    <name evidence="2" type="ORF">PFY00_04305</name>
</gene>
<feature type="transmembrane region" description="Helical" evidence="1">
    <location>
        <begin position="12"/>
        <end position="31"/>
    </location>
</feature>
<keyword evidence="1" id="KW-0472">Membrane</keyword>
<dbReference type="EMBL" id="JAQIOY010000001">
    <property type="protein sequence ID" value="MDA7423936.1"/>
    <property type="molecule type" value="Genomic_DNA"/>
</dbReference>
<name>A0ABT4XPQ5_9RHOB</name>
<protein>
    <submittedName>
        <fullName evidence="2">Uncharacterized protein</fullName>
    </submittedName>
</protein>
<evidence type="ECO:0000313" key="3">
    <source>
        <dbReference type="Proteomes" id="UP001210720"/>
    </source>
</evidence>